<keyword evidence="2" id="KW-1185">Reference proteome</keyword>
<dbReference type="AlphaFoldDB" id="A0A8X6PSI5"/>
<proteinExistence type="predicted"/>
<organism evidence="1 2">
    <name type="scientific">Nephila pilipes</name>
    <name type="common">Giant wood spider</name>
    <name type="synonym">Nephila maculata</name>
    <dbReference type="NCBI Taxonomy" id="299642"/>
    <lineage>
        <taxon>Eukaryota</taxon>
        <taxon>Metazoa</taxon>
        <taxon>Ecdysozoa</taxon>
        <taxon>Arthropoda</taxon>
        <taxon>Chelicerata</taxon>
        <taxon>Arachnida</taxon>
        <taxon>Araneae</taxon>
        <taxon>Araneomorphae</taxon>
        <taxon>Entelegynae</taxon>
        <taxon>Araneoidea</taxon>
        <taxon>Nephilidae</taxon>
        <taxon>Nephila</taxon>
    </lineage>
</organism>
<dbReference type="EMBL" id="BMAW01022659">
    <property type="protein sequence ID" value="GFT78728.1"/>
    <property type="molecule type" value="Genomic_DNA"/>
</dbReference>
<dbReference type="Proteomes" id="UP000887013">
    <property type="component" value="Unassembled WGS sequence"/>
</dbReference>
<evidence type="ECO:0000313" key="1">
    <source>
        <dbReference type="EMBL" id="GFT78728.1"/>
    </source>
</evidence>
<comment type="caution">
    <text evidence="1">The sequence shown here is derived from an EMBL/GenBank/DDBJ whole genome shotgun (WGS) entry which is preliminary data.</text>
</comment>
<evidence type="ECO:0000313" key="2">
    <source>
        <dbReference type="Proteomes" id="UP000887013"/>
    </source>
</evidence>
<sequence length="90" mass="10196">MSLRNKIPVCHLSACEKDRTKTPTRNGKLPGGCLAFGKKRVNNSKWRDENNKNDDDIFFGGNMKFCDTGWNKRLVTALVSPTVIRSRRSP</sequence>
<accession>A0A8X6PSI5</accession>
<name>A0A8X6PSI5_NEPPI</name>
<protein>
    <submittedName>
        <fullName evidence="1">Uncharacterized protein</fullName>
    </submittedName>
</protein>
<reference evidence="1" key="1">
    <citation type="submission" date="2020-08" db="EMBL/GenBank/DDBJ databases">
        <title>Multicomponent nature underlies the extraordinary mechanical properties of spider dragline silk.</title>
        <authorList>
            <person name="Kono N."/>
            <person name="Nakamura H."/>
            <person name="Mori M."/>
            <person name="Yoshida Y."/>
            <person name="Ohtoshi R."/>
            <person name="Malay A.D."/>
            <person name="Moran D.A.P."/>
            <person name="Tomita M."/>
            <person name="Numata K."/>
            <person name="Arakawa K."/>
        </authorList>
    </citation>
    <scope>NUCLEOTIDE SEQUENCE</scope>
</reference>
<gene>
    <name evidence="1" type="ORF">NPIL_189781</name>
</gene>